<dbReference type="Pfam" id="PF13622">
    <property type="entry name" value="4HBT_3"/>
    <property type="match status" value="1"/>
</dbReference>
<evidence type="ECO:0000313" key="3">
    <source>
        <dbReference type="EMBL" id="PYE20074.1"/>
    </source>
</evidence>
<dbReference type="RefSeq" id="WP_211324932.1">
    <property type="nucleotide sequence ID" value="NZ_QJSP01000002.1"/>
</dbReference>
<gene>
    <name evidence="3" type="ORF">DFR67_102212</name>
</gene>
<keyword evidence="4" id="KW-1185">Reference proteome</keyword>
<proteinExistence type="predicted"/>
<name>A0A318RN72_WILLI</name>
<dbReference type="InterPro" id="IPR042171">
    <property type="entry name" value="Acyl-CoA_hotdog"/>
</dbReference>
<dbReference type="PANTHER" id="PTHR38110">
    <property type="entry name" value="CHROMOSOME 23, WHOLE GENOME SHOTGUN SEQUENCE"/>
    <property type="match status" value="1"/>
</dbReference>
<dbReference type="InterPro" id="IPR052389">
    <property type="entry name" value="Sec_Metab_Biosynth-Assoc"/>
</dbReference>
<sequence>MSAPTLDQLNTLRTHSRSGADRIEYTAVIDPVFTIGPKVHGGTTQMLSAKAAMAGFVATAPDGAPPATGLAPVAISTNYLGAPDPAEITLKVWVRKRGRSVSLVDVEVHQNGRNLIHSTVTIGSLDTESHFSAPTPLTALPVEPPDDVIWVDQSPMGDVMHLSASIDVAIEANSLAFIKGEKADPVFRMWARPKEGVTDELFAVLSGDLSAPVVMNLHLFGWAPTVQLTTYLRRIPAPGWLRIQASSSEVGHGWFEEDHLVIDSAGEVIVQTRQLALIPAAK</sequence>
<dbReference type="AlphaFoldDB" id="A0A318RN72"/>
<dbReference type="PANTHER" id="PTHR38110:SF1">
    <property type="entry name" value="THIOESTERASE DOMAIN-CONTAINING PROTEIN"/>
    <property type="match status" value="1"/>
</dbReference>
<dbReference type="InterPro" id="IPR049450">
    <property type="entry name" value="ACOT8-like_C"/>
</dbReference>
<protein>
    <submittedName>
        <fullName evidence="3">Acyl-CoA thioesterase</fullName>
    </submittedName>
</protein>
<evidence type="ECO:0000313" key="4">
    <source>
        <dbReference type="Proteomes" id="UP000247591"/>
    </source>
</evidence>
<dbReference type="Gene3D" id="2.40.160.210">
    <property type="entry name" value="Acyl-CoA thioesterase, double hotdog domain"/>
    <property type="match status" value="1"/>
</dbReference>
<feature type="domain" description="Acyl-CoA thioesterase-like C-terminal" evidence="2">
    <location>
        <begin position="150"/>
        <end position="278"/>
    </location>
</feature>
<accession>A0A318RN72</accession>
<dbReference type="Proteomes" id="UP000247591">
    <property type="component" value="Unassembled WGS sequence"/>
</dbReference>
<reference evidence="3 4" key="1">
    <citation type="submission" date="2018-06" db="EMBL/GenBank/DDBJ databases">
        <title>Genomic Encyclopedia of Type Strains, Phase IV (KMG-IV): sequencing the most valuable type-strain genomes for metagenomic binning, comparative biology and taxonomic classification.</title>
        <authorList>
            <person name="Goeker M."/>
        </authorList>
    </citation>
    <scope>NUCLEOTIDE SEQUENCE [LARGE SCALE GENOMIC DNA]</scope>
    <source>
        <strain evidence="3 4">DSM 45521</strain>
    </source>
</reference>
<dbReference type="EMBL" id="QJSP01000002">
    <property type="protein sequence ID" value="PYE20074.1"/>
    <property type="molecule type" value="Genomic_DNA"/>
</dbReference>
<organism evidence="3 4">
    <name type="scientific">Williamsia limnetica</name>
    <dbReference type="NCBI Taxonomy" id="882452"/>
    <lineage>
        <taxon>Bacteria</taxon>
        <taxon>Bacillati</taxon>
        <taxon>Actinomycetota</taxon>
        <taxon>Actinomycetes</taxon>
        <taxon>Mycobacteriales</taxon>
        <taxon>Nocardiaceae</taxon>
        <taxon>Williamsia</taxon>
    </lineage>
</organism>
<comment type="caution">
    <text evidence="3">The sequence shown here is derived from an EMBL/GenBank/DDBJ whole genome shotgun (WGS) entry which is preliminary data.</text>
</comment>
<evidence type="ECO:0000259" key="2">
    <source>
        <dbReference type="Pfam" id="PF20789"/>
    </source>
</evidence>
<evidence type="ECO:0000259" key="1">
    <source>
        <dbReference type="Pfam" id="PF13622"/>
    </source>
</evidence>
<dbReference type="InterPro" id="IPR049449">
    <property type="entry name" value="TesB_ACOT8-like_N"/>
</dbReference>
<dbReference type="SUPFAM" id="SSF54637">
    <property type="entry name" value="Thioesterase/thiol ester dehydrase-isomerase"/>
    <property type="match status" value="2"/>
</dbReference>
<feature type="domain" description="Acyl-CoA thioesterase-like N-terminal HotDog" evidence="1">
    <location>
        <begin position="33"/>
        <end position="122"/>
    </location>
</feature>
<dbReference type="Pfam" id="PF20789">
    <property type="entry name" value="4HBT_3C"/>
    <property type="match status" value="1"/>
</dbReference>
<dbReference type="InterPro" id="IPR029069">
    <property type="entry name" value="HotDog_dom_sf"/>
</dbReference>